<dbReference type="Proteomes" id="UP000037393">
    <property type="component" value="Unassembled WGS sequence"/>
</dbReference>
<dbReference type="PATRIC" id="fig|379893.4.peg.4653"/>
<comment type="caution">
    <text evidence="1">The sequence shown here is derived from an EMBL/GenBank/DDBJ whole genome shotgun (WGS) entry which is preliminary data.</text>
</comment>
<proteinExistence type="predicted"/>
<keyword evidence="2" id="KW-1185">Reference proteome</keyword>
<sequence length="199" mass="22662">MLWPGKLIKRYSSRDVFEQRFTCAFPTDGGTGYELKAGCGGTPPVQYCQKQHIESMSDYLVTYGDLLNRCGFALGVSAEKDKSAFETTLQLQDYNIRKKLVYPYNEVLIKGWDKYAPEKIPLLGFFYVDVKSRLTPPGDIYIVQKNQVDYYKKTHLFAPVIRITGDTWMNISFRYVEGDQSPEIPDMTNVIGNVAGNSH</sequence>
<dbReference type="AlphaFoldDB" id="A0A0L0GU12"/>
<evidence type="ECO:0000313" key="1">
    <source>
        <dbReference type="EMBL" id="KNC92530.1"/>
    </source>
</evidence>
<gene>
    <name evidence="1" type="ORF">GM31_22940</name>
</gene>
<organism evidence="1 2">
    <name type="scientific">Trabulsiella odontotermitis</name>
    <dbReference type="NCBI Taxonomy" id="379893"/>
    <lineage>
        <taxon>Bacteria</taxon>
        <taxon>Pseudomonadati</taxon>
        <taxon>Pseudomonadota</taxon>
        <taxon>Gammaproteobacteria</taxon>
        <taxon>Enterobacterales</taxon>
        <taxon>Enterobacteriaceae</taxon>
        <taxon>Trabulsiella</taxon>
    </lineage>
</organism>
<reference evidence="1 2" key="1">
    <citation type="journal article" date="2015" name="Appl. Environ. Microbiol.">
        <title>The Enterobacterium Trabulsiella odontotermitis Presents Novel Adaptations Related to Its Association with Fungus-Growing Termites.</title>
        <authorList>
            <person name="Sapountzis P."/>
            <person name="Gruntjes T."/>
            <person name="Otani S."/>
            <person name="Estevez J."/>
            <person name="da Costa R.R."/>
            <person name="Plunkett G.3rd."/>
            <person name="Perna N.T."/>
            <person name="Poulsen M."/>
        </authorList>
    </citation>
    <scope>NUCLEOTIDE SEQUENCE [LARGE SCALE GENOMIC DNA]</scope>
    <source>
        <strain evidence="1 2">12</strain>
    </source>
</reference>
<name>A0A0L0GU12_9ENTR</name>
<dbReference type="EMBL" id="JNGI01000085">
    <property type="protein sequence ID" value="KNC92530.1"/>
    <property type="molecule type" value="Genomic_DNA"/>
</dbReference>
<accession>A0A0L0GU12</accession>
<evidence type="ECO:0000313" key="2">
    <source>
        <dbReference type="Proteomes" id="UP000037393"/>
    </source>
</evidence>
<protein>
    <submittedName>
        <fullName evidence="1">Uncharacterized protein</fullName>
    </submittedName>
</protein>